<dbReference type="AlphaFoldDB" id="A0A926FDG8"/>
<evidence type="ECO:0000313" key="2">
    <source>
        <dbReference type="EMBL" id="MBC8596707.1"/>
    </source>
</evidence>
<gene>
    <name evidence="2" type="ORF">H8706_07460</name>
</gene>
<feature type="transmembrane region" description="Helical" evidence="1">
    <location>
        <begin position="139"/>
        <end position="160"/>
    </location>
</feature>
<accession>A0A926FDG8</accession>
<evidence type="ECO:0000313" key="3">
    <source>
        <dbReference type="Proteomes" id="UP000647416"/>
    </source>
</evidence>
<evidence type="ECO:0000256" key="1">
    <source>
        <dbReference type="SAM" id="Phobius"/>
    </source>
</evidence>
<reference evidence="2" key="1">
    <citation type="submission" date="2020-08" db="EMBL/GenBank/DDBJ databases">
        <title>Genome public.</title>
        <authorList>
            <person name="Liu C."/>
            <person name="Sun Q."/>
        </authorList>
    </citation>
    <scope>NUCLEOTIDE SEQUENCE</scope>
    <source>
        <strain evidence="2">NSJ-50</strain>
    </source>
</reference>
<keyword evidence="1" id="KW-0812">Transmembrane</keyword>
<feature type="transmembrane region" description="Helical" evidence="1">
    <location>
        <begin position="106"/>
        <end position="127"/>
    </location>
</feature>
<keyword evidence="1" id="KW-0472">Membrane</keyword>
<feature type="transmembrane region" description="Helical" evidence="1">
    <location>
        <begin position="48"/>
        <end position="71"/>
    </location>
</feature>
<sequence>MDNTRRSVIEEKHSNAMLLSTVVSMALLTFIFFVYTRLFGQMGAILPLYNTLLILSFASFACAAVFAVIAIKKSEFFVEYSLLCSVLTVCFFAMRGIPFIPAKHAAIVAIALIVLYWVLSFAYHSFWQKISVSKTVQNIVIIAFLVIAAALIALFIVSLAKMPFFNLWYTDTLY</sequence>
<feature type="transmembrane region" description="Helical" evidence="1">
    <location>
        <begin position="77"/>
        <end position="94"/>
    </location>
</feature>
<keyword evidence="3" id="KW-1185">Reference proteome</keyword>
<dbReference type="RefSeq" id="WP_178348676.1">
    <property type="nucleotide sequence ID" value="NZ_JACRTE010000007.1"/>
</dbReference>
<keyword evidence="1" id="KW-1133">Transmembrane helix</keyword>
<dbReference type="EMBL" id="JACRTE010000007">
    <property type="protein sequence ID" value="MBC8596707.1"/>
    <property type="molecule type" value="Genomic_DNA"/>
</dbReference>
<protein>
    <submittedName>
        <fullName evidence="2">Uncharacterized protein</fullName>
    </submittedName>
</protein>
<name>A0A926FDG8_9FIRM</name>
<comment type="caution">
    <text evidence="2">The sequence shown here is derived from an EMBL/GenBank/DDBJ whole genome shotgun (WGS) entry which is preliminary data.</text>
</comment>
<dbReference type="Proteomes" id="UP000647416">
    <property type="component" value="Unassembled WGS sequence"/>
</dbReference>
<feature type="transmembrane region" description="Helical" evidence="1">
    <location>
        <begin position="16"/>
        <end position="36"/>
    </location>
</feature>
<proteinExistence type="predicted"/>
<organism evidence="2 3">
    <name type="scientific">Qingrenia yutianensis</name>
    <dbReference type="NCBI Taxonomy" id="2763676"/>
    <lineage>
        <taxon>Bacteria</taxon>
        <taxon>Bacillati</taxon>
        <taxon>Bacillota</taxon>
        <taxon>Clostridia</taxon>
        <taxon>Eubacteriales</taxon>
        <taxon>Oscillospiraceae</taxon>
        <taxon>Qingrenia</taxon>
    </lineage>
</organism>